<reference evidence="1" key="1">
    <citation type="submission" date="2019-03" db="EMBL/GenBank/DDBJ databases">
        <authorList>
            <person name="Danneels B."/>
        </authorList>
    </citation>
    <scope>NUCLEOTIDE SEQUENCE</scope>
</reference>
<organism evidence="1">
    <name type="scientific">plant metagenome</name>
    <dbReference type="NCBI Taxonomy" id="1297885"/>
    <lineage>
        <taxon>unclassified sequences</taxon>
        <taxon>metagenomes</taxon>
        <taxon>organismal metagenomes</taxon>
    </lineage>
</organism>
<dbReference type="AlphaFoldDB" id="A0A484QVW4"/>
<evidence type="ECO:0000313" key="1">
    <source>
        <dbReference type="EMBL" id="VFR42474.1"/>
    </source>
</evidence>
<protein>
    <submittedName>
        <fullName evidence="1">Hemagglutinin-like secreted protein</fullName>
    </submittedName>
</protein>
<dbReference type="EMBL" id="CAADIE010000018">
    <property type="protein sequence ID" value="VFR42474.1"/>
    <property type="molecule type" value="Genomic_DNA"/>
</dbReference>
<sequence length="405" mass="43144">MGQFLTSRAKEADDLKFAMDKETDAERYKDLKGQYEEKRQWLPGGTYRQLSNALLAAAGGNIGGAASEFAQRAVVSYLQQEGASKIGDLVAKRLIKEGSAEHVAWQAIIGCVGAAGSGDACGAGALGAGASVIVNSLISDVSGLSDKEKETRRNIVSALIVGAASVLDLAAAAALNNAAVAEMENNLLNPHRDHDLVALLARQDELSPEQESALFERLKQAHATGTQEALEQMESVMGPAALNETRQALVNLLEDGSACAVVPRCNLQLERSVEEIDRLLEAYETQRVLTPKLEGALIIAELAGGVGGLALKARNAVLMSAKRKGGDSLDSFLIRQSVIESSLPPLRQAYVNEVSALEGIGLSLRAAGGDVEQIARALHAERRAIGVKYKILPLRKNWKKYPKET</sequence>
<proteinExistence type="predicted"/>
<gene>
    <name evidence="1" type="ORF">BER1_3245</name>
</gene>
<accession>A0A484QVW4</accession>
<name>A0A484QVW4_9ZZZZ</name>